<evidence type="ECO:0008006" key="10">
    <source>
        <dbReference type="Google" id="ProtNLM"/>
    </source>
</evidence>
<dbReference type="PANTHER" id="PTHR11567:SF211">
    <property type="entry name" value="PROSTATIC ACID PHOSPHATASE"/>
    <property type="match status" value="1"/>
</dbReference>
<dbReference type="InParanoid" id="A0A0V0R7U9"/>
<evidence type="ECO:0000313" key="8">
    <source>
        <dbReference type="EMBL" id="KRX10564.1"/>
    </source>
</evidence>
<organism evidence="8 9">
    <name type="scientific">Pseudocohnilembus persalinus</name>
    <name type="common">Ciliate</name>
    <dbReference type="NCBI Taxonomy" id="266149"/>
    <lineage>
        <taxon>Eukaryota</taxon>
        <taxon>Sar</taxon>
        <taxon>Alveolata</taxon>
        <taxon>Ciliophora</taxon>
        <taxon>Intramacronucleata</taxon>
        <taxon>Oligohymenophorea</taxon>
        <taxon>Scuticociliatia</taxon>
        <taxon>Philasterida</taxon>
        <taxon>Pseudocohnilembidae</taxon>
        <taxon>Pseudocohnilembus</taxon>
    </lineage>
</organism>
<keyword evidence="6" id="KW-0325">Glycoprotein</keyword>
<proteinExistence type="inferred from homology"/>
<evidence type="ECO:0000256" key="3">
    <source>
        <dbReference type="ARBA" id="ARBA00022729"/>
    </source>
</evidence>
<dbReference type="OMA" id="ARNPYYC"/>
<keyword evidence="3" id="KW-0732">Signal</keyword>
<keyword evidence="5" id="KW-1015">Disulfide bond</keyword>
<dbReference type="Proteomes" id="UP000054937">
    <property type="component" value="Unassembled WGS sequence"/>
</dbReference>
<keyword evidence="4" id="KW-0378">Hydrolase</keyword>
<dbReference type="InterPro" id="IPR029033">
    <property type="entry name" value="His_PPase_superfam"/>
</dbReference>
<dbReference type="InterPro" id="IPR000560">
    <property type="entry name" value="His_Pase_clade-2"/>
</dbReference>
<dbReference type="GO" id="GO:0003993">
    <property type="term" value="F:acid phosphatase activity"/>
    <property type="evidence" value="ECO:0007669"/>
    <property type="project" value="UniProtKB-EC"/>
</dbReference>
<evidence type="ECO:0000256" key="2">
    <source>
        <dbReference type="ARBA" id="ARBA00005375"/>
    </source>
</evidence>
<protein>
    <recommendedName>
        <fullName evidence="10">Histidine phosphatase superfamily, clade-2</fullName>
    </recommendedName>
</protein>
<dbReference type="SUPFAM" id="SSF53254">
    <property type="entry name" value="Phosphoglycerate mutase-like"/>
    <property type="match status" value="1"/>
</dbReference>
<reference evidence="8 9" key="1">
    <citation type="journal article" date="2015" name="Sci. Rep.">
        <title>Genome of the facultative scuticociliatosis pathogen Pseudocohnilembus persalinus provides insight into its virulence through horizontal gene transfer.</title>
        <authorList>
            <person name="Xiong J."/>
            <person name="Wang G."/>
            <person name="Cheng J."/>
            <person name="Tian M."/>
            <person name="Pan X."/>
            <person name="Warren A."/>
            <person name="Jiang C."/>
            <person name="Yuan D."/>
            <person name="Miao W."/>
        </authorList>
    </citation>
    <scope>NUCLEOTIDE SEQUENCE [LARGE SCALE GENOMIC DNA]</scope>
    <source>
        <strain evidence="8">36N120E</strain>
    </source>
</reference>
<keyword evidence="9" id="KW-1185">Reference proteome</keyword>
<dbReference type="Pfam" id="PF00328">
    <property type="entry name" value="His_Phos_2"/>
    <property type="match status" value="1"/>
</dbReference>
<dbReference type="EMBL" id="LDAU01000025">
    <property type="protein sequence ID" value="KRX10564.1"/>
    <property type="molecule type" value="Genomic_DNA"/>
</dbReference>
<evidence type="ECO:0000256" key="1">
    <source>
        <dbReference type="ARBA" id="ARBA00000032"/>
    </source>
</evidence>
<feature type="transmembrane region" description="Helical" evidence="7">
    <location>
        <begin position="463"/>
        <end position="483"/>
    </location>
</feature>
<keyword evidence="7" id="KW-0812">Transmembrane</keyword>
<keyword evidence="7" id="KW-1133">Transmembrane helix</keyword>
<evidence type="ECO:0000256" key="4">
    <source>
        <dbReference type="ARBA" id="ARBA00022801"/>
    </source>
</evidence>
<comment type="caution">
    <text evidence="8">The sequence shown here is derived from an EMBL/GenBank/DDBJ whole genome shotgun (WGS) entry which is preliminary data.</text>
</comment>
<comment type="similarity">
    <text evidence="2">Belongs to the histidine acid phosphatase family.</text>
</comment>
<name>A0A0V0R7U9_PSEPJ</name>
<dbReference type="CDD" id="cd07061">
    <property type="entry name" value="HP_HAP_like"/>
    <property type="match status" value="1"/>
</dbReference>
<dbReference type="AlphaFoldDB" id="A0A0V0R7U9"/>
<accession>A0A0V0R7U9</accession>
<feature type="transmembrane region" description="Helical" evidence="7">
    <location>
        <begin position="31"/>
        <end position="50"/>
    </location>
</feature>
<evidence type="ECO:0000256" key="5">
    <source>
        <dbReference type="ARBA" id="ARBA00023157"/>
    </source>
</evidence>
<evidence type="ECO:0000256" key="6">
    <source>
        <dbReference type="ARBA" id="ARBA00023180"/>
    </source>
</evidence>
<dbReference type="Gene3D" id="3.40.50.1240">
    <property type="entry name" value="Phosphoglycerate mutase-like"/>
    <property type="match status" value="1"/>
</dbReference>
<evidence type="ECO:0000313" key="9">
    <source>
        <dbReference type="Proteomes" id="UP000054937"/>
    </source>
</evidence>
<dbReference type="InterPro" id="IPR050645">
    <property type="entry name" value="Histidine_acid_phosphatase"/>
</dbReference>
<comment type="catalytic activity">
    <reaction evidence="1">
        <text>a phosphate monoester + H2O = an alcohol + phosphate</text>
        <dbReference type="Rhea" id="RHEA:15017"/>
        <dbReference type="ChEBI" id="CHEBI:15377"/>
        <dbReference type="ChEBI" id="CHEBI:30879"/>
        <dbReference type="ChEBI" id="CHEBI:43474"/>
        <dbReference type="ChEBI" id="CHEBI:67140"/>
        <dbReference type="EC" id="3.1.3.2"/>
    </reaction>
</comment>
<gene>
    <name evidence="8" type="ORF">PPERSA_05384</name>
</gene>
<dbReference type="OrthoDB" id="299201at2759"/>
<dbReference type="PANTHER" id="PTHR11567">
    <property type="entry name" value="ACID PHOSPHATASE-RELATED"/>
    <property type="match status" value="1"/>
</dbReference>
<sequence length="519" mass="60732">MIKKELKEQVQLIIIQIKHIKKIGKKKQNSMNFSLQLIAILSAFIGFIQVQAELIFVNQLYRHGARGTIVDNYYDSELQIHTKEELTATGMRQHYNLGSQLRKEYIDELGFLDEKINWNQILVTCTDFNRTLQSAYSQLYGLYPPGTGTTIDMLVDGEDMLPPFKGAQQPKGLQEREALPNKFQPIPVHVNTTVLSWPPEYCANYGEIQQSYYKKENKEWFDYINGNYSDTFESLKTLIEYDGEIDFDNIEDVWDILVADLNNARPLPLGMNANIWQNLTELDTFYWFFQQNGSFEAAQLQNTDLFQQWRTNLQLAKDGKTNGLKWAMYSAHDSNVAGAMAGLNLTSWECLIDEWWYNKYNDQINCNQRPYFAASIIMELHNNDGNYQVAVKYDGRYQYLCEKTDIYCDFDEFIERMSNQILDQEQVNNYCNSDNWEFYVDQNKQQDNKLAQYLRDNSGGNKFIFFLQIFSLGLSAFVVYFLIKYKNSKAQYTYLCEKNNNNEPSQSITEKTQFEVENQ</sequence>
<keyword evidence="7" id="KW-0472">Membrane</keyword>
<evidence type="ECO:0000256" key="7">
    <source>
        <dbReference type="SAM" id="Phobius"/>
    </source>
</evidence>